<reference evidence="1" key="1">
    <citation type="submission" date="2023-10" db="EMBL/GenBank/DDBJ databases">
        <authorList>
            <person name="Rodriguez Cubillos JULIANA M."/>
            <person name="De Vega J."/>
        </authorList>
    </citation>
    <scope>NUCLEOTIDE SEQUENCE</scope>
</reference>
<accession>A0ACB0MCI2</accession>
<gene>
    <name evidence="1" type="ORF">MILVUS5_LOCUS40874</name>
</gene>
<evidence type="ECO:0000313" key="1">
    <source>
        <dbReference type="EMBL" id="CAJ2678612.1"/>
    </source>
</evidence>
<organism evidence="1 2">
    <name type="scientific">Trifolium pratense</name>
    <name type="common">Red clover</name>
    <dbReference type="NCBI Taxonomy" id="57577"/>
    <lineage>
        <taxon>Eukaryota</taxon>
        <taxon>Viridiplantae</taxon>
        <taxon>Streptophyta</taxon>
        <taxon>Embryophyta</taxon>
        <taxon>Tracheophyta</taxon>
        <taxon>Spermatophyta</taxon>
        <taxon>Magnoliopsida</taxon>
        <taxon>eudicotyledons</taxon>
        <taxon>Gunneridae</taxon>
        <taxon>Pentapetalae</taxon>
        <taxon>rosids</taxon>
        <taxon>fabids</taxon>
        <taxon>Fabales</taxon>
        <taxon>Fabaceae</taxon>
        <taxon>Papilionoideae</taxon>
        <taxon>50 kb inversion clade</taxon>
        <taxon>NPAAA clade</taxon>
        <taxon>Hologalegina</taxon>
        <taxon>IRL clade</taxon>
        <taxon>Trifolieae</taxon>
        <taxon>Trifolium</taxon>
    </lineage>
</organism>
<evidence type="ECO:0000313" key="2">
    <source>
        <dbReference type="Proteomes" id="UP001177021"/>
    </source>
</evidence>
<dbReference type="EMBL" id="CASHSV030000823">
    <property type="protein sequence ID" value="CAJ2678612.1"/>
    <property type="molecule type" value="Genomic_DNA"/>
</dbReference>
<sequence length="111" mass="12458">MINFKSWLIFFLVTIAIAMVAAQSSKIQDINTIPTTVGDLIGDDNEMLMDSDISRRTLAGRQRYISYGALKADQAPCGRRGQSYYDCQKRSQANPYRRGCTKVTHCARDTS</sequence>
<proteinExistence type="predicted"/>
<comment type="caution">
    <text evidence="1">The sequence shown here is derived from an EMBL/GenBank/DDBJ whole genome shotgun (WGS) entry which is preliminary data.</text>
</comment>
<protein>
    <submittedName>
        <fullName evidence="1">Uncharacterized protein</fullName>
    </submittedName>
</protein>
<name>A0ACB0MCI2_TRIPR</name>
<dbReference type="Proteomes" id="UP001177021">
    <property type="component" value="Unassembled WGS sequence"/>
</dbReference>
<keyword evidence="2" id="KW-1185">Reference proteome</keyword>